<reference evidence="2" key="1">
    <citation type="submission" date="2022-02" db="EMBL/GenBank/DDBJ databases">
        <authorList>
            <person name="Henning P.M."/>
            <person name="McCubbin A.G."/>
            <person name="Shore J.S."/>
        </authorList>
    </citation>
    <scope>NUCLEOTIDE SEQUENCE</scope>
    <source>
        <strain evidence="2">F60SS</strain>
        <tissue evidence="2">Leaves</tissue>
    </source>
</reference>
<reference evidence="2" key="2">
    <citation type="journal article" date="2023" name="Plants (Basel)">
        <title>Annotation of the Turnera subulata (Passifloraceae) Draft Genome Reveals the S-Locus Evolved after the Divergence of Turneroideae from Passifloroideae in a Stepwise Manner.</title>
        <authorList>
            <person name="Henning P.M."/>
            <person name="Roalson E.H."/>
            <person name="Mir W."/>
            <person name="McCubbin A.G."/>
            <person name="Shore J.S."/>
        </authorList>
    </citation>
    <scope>NUCLEOTIDE SEQUENCE</scope>
    <source>
        <strain evidence="2">F60SS</strain>
    </source>
</reference>
<dbReference type="Pfam" id="PF22486">
    <property type="entry name" value="MATH_2"/>
    <property type="match status" value="1"/>
</dbReference>
<dbReference type="InterPro" id="IPR002083">
    <property type="entry name" value="MATH/TRAF_dom"/>
</dbReference>
<dbReference type="CDD" id="cd00121">
    <property type="entry name" value="MATH"/>
    <property type="match status" value="1"/>
</dbReference>
<dbReference type="Proteomes" id="UP001141552">
    <property type="component" value="Unassembled WGS sequence"/>
</dbReference>
<evidence type="ECO:0000313" key="2">
    <source>
        <dbReference type="EMBL" id="KAJ4827077.1"/>
    </source>
</evidence>
<comment type="caution">
    <text evidence="2">The sequence shown here is derived from an EMBL/GenBank/DDBJ whole genome shotgun (WGS) entry which is preliminary data.</text>
</comment>
<dbReference type="SUPFAM" id="SSF49599">
    <property type="entry name" value="TRAF domain-like"/>
    <property type="match status" value="1"/>
</dbReference>
<feature type="domain" description="MATH" evidence="1">
    <location>
        <begin position="1"/>
        <end position="89"/>
    </location>
</feature>
<dbReference type="PROSITE" id="PS50144">
    <property type="entry name" value="MATH"/>
    <property type="match status" value="1"/>
</dbReference>
<evidence type="ECO:0000259" key="1">
    <source>
        <dbReference type="PROSITE" id="PS50144"/>
    </source>
</evidence>
<dbReference type="AlphaFoldDB" id="A0A9Q0FAZ8"/>
<sequence length="98" mass="11386">REATVKIVAYSEWRCLCSGNLLKERPFHGLKNLELDQSSTKHYQITGKGWFEESKKNYQGWANFMRLDLIKQKESGYVVNDSIIIEAKLIHISLLINT</sequence>
<proteinExistence type="predicted"/>
<dbReference type="Gene3D" id="2.60.210.10">
    <property type="entry name" value="Apoptosis, Tumor Necrosis Factor Receptor Associated Protein 2, Chain A"/>
    <property type="match status" value="1"/>
</dbReference>
<dbReference type="EMBL" id="JAKUCV010006489">
    <property type="protein sequence ID" value="KAJ4827077.1"/>
    <property type="molecule type" value="Genomic_DNA"/>
</dbReference>
<gene>
    <name evidence="2" type="ORF">Tsubulata_013891</name>
</gene>
<accession>A0A9Q0FAZ8</accession>
<feature type="non-terminal residue" evidence="2">
    <location>
        <position position="1"/>
    </location>
</feature>
<organism evidence="2 3">
    <name type="scientific">Turnera subulata</name>
    <dbReference type="NCBI Taxonomy" id="218843"/>
    <lineage>
        <taxon>Eukaryota</taxon>
        <taxon>Viridiplantae</taxon>
        <taxon>Streptophyta</taxon>
        <taxon>Embryophyta</taxon>
        <taxon>Tracheophyta</taxon>
        <taxon>Spermatophyta</taxon>
        <taxon>Magnoliopsida</taxon>
        <taxon>eudicotyledons</taxon>
        <taxon>Gunneridae</taxon>
        <taxon>Pentapetalae</taxon>
        <taxon>rosids</taxon>
        <taxon>fabids</taxon>
        <taxon>Malpighiales</taxon>
        <taxon>Passifloraceae</taxon>
        <taxon>Turnera</taxon>
    </lineage>
</organism>
<protein>
    <recommendedName>
        <fullName evidence="1">MATH domain-containing protein</fullName>
    </recommendedName>
</protein>
<dbReference type="InterPro" id="IPR008974">
    <property type="entry name" value="TRAF-like"/>
</dbReference>
<evidence type="ECO:0000313" key="3">
    <source>
        <dbReference type="Proteomes" id="UP001141552"/>
    </source>
</evidence>
<keyword evidence="3" id="KW-1185">Reference proteome</keyword>
<name>A0A9Q0FAZ8_9ROSI</name>